<proteinExistence type="predicted"/>
<feature type="transmembrane region" description="Helical" evidence="8">
    <location>
        <begin position="126"/>
        <end position="149"/>
    </location>
</feature>
<dbReference type="PaxDb" id="411470-RUMGNA_01063"/>
<keyword evidence="6 8" id="KW-1133">Transmembrane helix</keyword>
<dbReference type="eggNOG" id="COG1172">
    <property type="taxonomic scope" value="Bacteria"/>
</dbReference>
<keyword evidence="4" id="KW-0997">Cell inner membrane</keyword>
<evidence type="ECO:0000256" key="5">
    <source>
        <dbReference type="ARBA" id="ARBA00022692"/>
    </source>
</evidence>
<dbReference type="AlphaFoldDB" id="A7B0I7"/>
<dbReference type="InterPro" id="IPR001851">
    <property type="entry name" value="ABC_transp_permease"/>
</dbReference>
<keyword evidence="2" id="KW-0813">Transport</keyword>
<feature type="transmembrane region" description="Helical" evidence="8">
    <location>
        <begin position="76"/>
        <end position="96"/>
    </location>
</feature>
<evidence type="ECO:0000256" key="7">
    <source>
        <dbReference type="ARBA" id="ARBA00023136"/>
    </source>
</evidence>
<gene>
    <name evidence="9" type="ORF">RUMGNA_01063</name>
</gene>
<keyword evidence="7 8" id="KW-0472">Membrane</keyword>
<sequence>MAQNSEIGNDSVFKTDGTKEVGGRKVEKIKQNPFVKKVGFNRIVLCFVLLLMYAFFCALTQGSFFGIERILSTLNYAYFLGFLSLGVTFVIATGGIDFSIGPVMFCCALISGYCFTSHGMPMPVALILSIVIGLIFGIFNGYLVAYWSVPSFITSMASMNISKGVASVFTKTQSVSWPQEMQDGGWFRKIISIDGIPVGLIIFLAVAIVCAILLNKTKLGRYILCLGSNKEAVRLSGVNVKKWEMSAYIICGILVGISAIFYTAAYTTVQPGYGDQYNNEAIAGCVMGGTSMAGGLASISGTVIGVFIIALLQEGILALGFTKDYQLIITGLIVIVAVFSDVVARRRKN</sequence>
<dbReference type="PANTHER" id="PTHR32196">
    <property type="entry name" value="ABC TRANSPORTER PERMEASE PROTEIN YPHD-RELATED-RELATED"/>
    <property type="match status" value="1"/>
</dbReference>
<feature type="transmembrane region" description="Helical" evidence="8">
    <location>
        <begin position="103"/>
        <end position="120"/>
    </location>
</feature>
<comment type="subcellular location">
    <subcellularLocation>
        <location evidence="1">Cell membrane</location>
        <topology evidence="1">Multi-pass membrane protein</topology>
    </subcellularLocation>
</comment>
<reference evidence="9 10" key="2">
    <citation type="submission" date="2007-06" db="EMBL/GenBank/DDBJ databases">
        <title>Draft genome sequence of Ruminococcus gnavus (ATCC 29149).</title>
        <authorList>
            <person name="Sudarsanam P."/>
            <person name="Ley R."/>
            <person name="Guruge J."/>
            <person name="Turnbaugh P.J."/>
            <person name="Mahowald M."/>
            <person name="Liep D."/>
            <person name="Gordon J."/>
        </authorList>
    </citation>
    <scope>NUCLEOTIDE SEQUENCE [LARGE SCALE GENOMIC DNA]</scope>
    <source>
        <strain evidence="9 10">ATCC 29149</strain>
    </source>
</reference>
<accession>A7B0I7</accession>
<reference evidence="9 10" key="1">
    <citation type="submission" date="2007-04" db="EMBL/GenBank/DDBJ databases">
        <authorList>
            <person name="Fulton L."/>
            <person name="Clifton S."/>
            <person name="Fulton B."/>
            <person name="Xu J."/>
            <person name="Minx P."/>
            <person name="Pepin K.H."/>
            <person name="Johnson M."/>
            <person name="Thiruvilangam P."/>
            <person name="Bhonagiri V."/>
            <person name="Nash W.E."/>
            <person name="Mardis E.R."/>
            <person name="Wilson R.K."/>
        </authorList>
    </citation>
    <scope>NUCLEOTIDE SEQUENCE [LARGE SCALE GENOMIC DNA]</scope>
    <source>
        <strain evidence="9 10">ATCC 29149</strain>
    </source>
</reference>
<feature type="transmembrane region" description="Helical" evidence="8">
    <location>
        <begin position="325"/>
        <end position="344"/>
    </location>
</feature>
<evidence type="ECO:0000256" key="8">
    <source>
        <dbReference type="SAM" id="Phobius"/>
    </source>
</evidence>
<dbReference type="PANTHER" id="PTHR32196:SF21">
    <property type="entry name" value="ABC TRANSPORTER PERMEASE PROTEIN YPHD-RELATED"/>
    <property type="match status" value="1"/>
</dbReference>
<dbReference type="GO" id="GO:0005886">
    <property type="term" value="C:plasma membrane"/>
    <property type="evidence" value="ECO:0007669"/>
    <property type="project" value="UniProtKB-SubCell"/>
</dbReference>
<feature type="transmembrane region" description="Helical" evidence="8">
    <location>
        <begin position="43"/>
        <end position="64"/>
    </location>
</feature>
<comment type="caution">
    <text evidence="9">The sequence shown here is derived from an EMBL/GenBank/DDBJ whole genome shotgun (WGS) entry which is preliminary data.</text>
</comment>
<dbReference type="Pfam" id="PF02653">
    <property type="entry name" value="BPD_transp_2"/>
    <property type="match status" value="1"/>
</dbReference>
<protein>
    <submittedName>
        <fullName evidence="9">Branched-chain amino acid ABC transporter, permease protein</fullName>
    </submittedName>
</protein>
<evidence type="ECO:0000256" key="6">
    <source>
        <dbReference type="ARBA" id="ARBA00022989"/>
    </source>
</evidence>
<dbReference type="CDD" id="cd06579">
    <property type="entry name" value="TM_PBP1_transp_AraH_like"/>
    <property type="match status" value="1"/>
</dbReference>
<dbReference type="Proteomes" id="UP000004410">
    <property type="component" value="Unassembled WGS sequence"/>
</dbReference>
<evidence type="ECO:0000256" key="3">
    <source>
        <dbReference type="ARBA" id="ARBA00022475"/>
    </source>
</evidence>
<feature type="transmembrane region" description="Helical" evidence="8">
    <location>
        <begin position="196"/>
        <end position="214"/>
    </location>
</feature>
<evidence type="ECO:0000256" key="4">
    <source>
        <dbReference type="ARBA" id="ARBA00022519"/>
    </source>
</evidence>
<feature type="transmembrane region" description="Helical" evidence="8">
    <location>
        <begin position="281"/>
        <end position="313"/>
    </location>
</feature>
<organism evidence="9 10">
    <name type="scientific">Mediterraneibacter gnavus (strain ATCC 29149 / DSM 114966 / JCM 6515 / VPI C7-9)</name>
    <name type="common">Ruminococcus gnavus</name>
    <dbReference type="NCBI Taxonomy" id="411470"/>
    <lineage>
        <taxon>Bacteria</taxon>
        <taxon>Bacillati</taxon>
        <taxon>Bacillota</taxon>
        <taxon>Clostridia</taxon>
        <taxon>Lachnospirales</taxon>
        <taxon>Lachnospiraceae</taxon>
        <taxon>Mediterraneibacter</taxon>
    </lineage>
</organism>
<dbReference type="GO" id="GO:0022857">
    <property type="term" value="F:transmembrane transporter activity"/>
    <property type="evidence" value="ECO:0007669"/>
    <property type="project" value="InterPro"/>
</dbReference>
<dbReference type="EMBL" id="AAYG02000009">
    <property type="protein sequence ID" value="EDN78653.1"/>
    <property type="molecule type" value="Genomic_DNA"/>
</dbReference>
<name>A7B0I7_MEDG7</name>
<feature type="transmembrane region" description="Helical" evidence="8">
    <location>
        <begin position="245"/>
        <end position="269"/>
    </location>
</feature>
<evidence type="ECO:0000313" key="10">
    <source>
        <dbReference type="Proteomes" id="UP000004410"/>
    </source>
</evidence>
<evidence type="ECO:0000256" key="1">
    <source>
        <dbReference type="ARBA" id="ARBA00004651"/>
    </source>
</evidence>
<keyword evidence="5 8" id="KW-0812">Transmembrane</keyword>
<keyword evidence="3" id="KW-1003">Cell membrane</keyword>
<evidence type="ECO:0000313" key="9">
    <source>
        <dbReference type="EMBL" id="EDN78653.1"/>
    </source>
</evidence>
<evidence type="ECO:0000256" key="2">
    <source>
        <dbReference type="ARBA" id="ARBA00022448"/>
    </source>
</evidence>